<proteinExistence type="predicted"/>
<gene>
    <name evidence="1" type="ORF">FEHR0123_LOCUS5163</name>
</gene>
<name>A0A7S3I082_9SPIT</name>
<dbReference type="EMBL" id="HBIE01016638">
    <property type="protein sequence ID" value="CAE0310247.1"/>
    <property type="molecule type" value="Transcribed_RNA"/>
</dbReference>
<dbReference type="AlphaFoldDB" id="A0A7S3I082"/>
<protein>
    <submittedName>
        <fullName evidence="1">Uncharacterized protein</fullName>
    </submittedName>
</protein>
<organism evidence="1">
    <name type="scientific">Favella ehrenbergii</name>
    <dbReference type="NCBI Taxonomy" id="182087"/>
    <lineage>
        <taxon>Eukaryota</taxon>
        <taxon>Sar</taxon>
        <taxon>Alveolata</taxon>
        <taxon>Ciliophora</taxon>
        <taxon>Intramacronucleata</taxon>
        <taxon>Spirotrichea</taxon>
        <taxon>Choreotrichia</taxon>
        <taxon>Tintinnida</taxon>
        <taxon>Xystonellidae</taxon>
        <taxon>Favella</taxon>
    </lineage>
</organism>
<reference evidence="1" key="1">
    <citation type="submission" date="2021-01" db="EMBL/GenBank/DDBJ databases">
        <authorList>
            <person name="Corre E."/>
            <person name="Pelletier E."/>
            <person name="Niang G."/>
            <person name="Scheremetjew M."/>
            <person name="Finn R."/>
            <person name="Kale V."/>
            <person name="Holt S."/>
            <person name="Cochrane G."/>
            <person name="Meng A."/>
            <person name="Brown T."/>
            <person name="Cohen L."/>
        </authorList>
    </citation>
    <scope>NUCLEOTIDE SEQUENCE</scope>
    <source>
        <strain evidence="1">Fehren 1</strain>
    </source>
</reference>
<sequence length="102" mass="11333">MPCKFFIFDHGHKATLVNTIGHAAEIDSSEAAVPHNLLNIPPFDVADEHVAEIIHFLGPAPIDYYLGAIHGADHRLAPRHHGPIYFEEFPALVLRLHIEALD</sequence>
<evidence type="ECO:0000313" key="1">
    <source>
        <dbReference type="EMBL" id="CAE0310247.1"/>
    </source>
</evidence>
<accession>A0A7S3I082</accession>